<dbReference type="InterPro" id="IPR002403">
    <property type="entry name" value="Cyt_P450_E_grp-IV"/>
</dbReference>
<keyword evidence="9" id="KW-1133">Transmembrane helix</keyword>
<dbReference type="GO" id="GO:0005506">
    <property type="term" value="F:iron ion binding"/>
    <property type="evidence" value="ECO:0007669"/>
    <property type="project" value="InterPro"/>
</dbReference>
<evidence type="ECO:0000256" key="4">
    <source>
        <dbReference type="ARBA" id="ARBA00023002"/>
    </source>
</evidence>
<dbReference type="InterPro" id="IPR036396">
    <property type="entry name" value="Cyt_P450_sf"/>
</dbReference>
<keyword evidence="4 8" id="KW-0560">Oxidoreductase</keyword>
<organism evidence="10 11">
    <name type="scientific">Canariomyces notabilis</name>
    <dbReference type="NCBI Taxonomy" id="2074819"/>
    <lineage>
        <taxon>Eukaryota</taxon>
        <taxon>Fungi</taxon>
        <taxon>Dikarya</taxon>
        <taxon>Ascomycota</taxon>
        <taxon>Pezizomycotina</taxon>
        <taxon>Sordariomycetes</taxon>
        <taxon>Sordariomycetidae</taxon>
        <taxon>Sordariales</taxon>
        <taxon>Chaetomiaceae</taxon>
        <taxon>Canariomyces</taxon>
    </lineage>
</organism>
<dbReference type="PANTHER" id="PTHR46206">
    <property type="entry name" value="CYTOCHROME P450"/>
    <property type="match status" value="1"/>
</dbReference>
<keyword evidence="3 7" id="KW-0479">Metal-binding</keyword>
<evidence type="ECO:0000256" key="5">
    <source>
        <dbReference type="ARBA" id="ARBA00023004"/>
    </source>
</evidence>
<dbReference type="EMBL" id="MU853340">
    <property type="protein sequence ID" value="KAK4113228.1"/>
    <property type="molecule type" value="Genomic_DNA"/>
</dbReference>
<dbReference type="CDD" id="cd11041">
    <property type="entry name" value="CYP503A1-like"/>
    <property type="match status" value="1"/>
</dbReference>
<dbReference type="Proteomes" id="UP001302812">
    <property type="component" value="Unassembled WGS sequence"/>
</dbReference>
<dbReference type="GO" id="GO:0020037">
    <property type="term" value="F:heme binding"/>
    <property type="evidence" value="ECO:0007669"/>
    <property type="project" value="InterPro"/>
</dbReference>
<feature type="binding site" description="axial binding residue" evidence="7">
    <location>
        <position position="454"/>
    </location>
    <ligand>
        <name>heme</name>
        <dbReference type="ChEBI" id="CHEBI:30413"/>
    </ligand>
    <ligandPart>
        <name>Fe</name>
        <dbReference type="ChEBI" id="CHEBI:18248"/>
    </ligandPart>
</feature>
<comment type="caution">
    <text evidence="10">The sequence shown here is derived from an EMBL/GenBank/DDBJ whole genome shotgun (WGS) entry which is preliminary data.</text>
</comment>
<dbReference type="Pfam" id="PF00067">
    <property type="entry name" value="p450"/>
    <property type="match status" value="1"/>
</dbReference>
<evidence type="ECO:0000256" key="1">
    <source>
        <dbReference type="ARBA" id="ARBA00001971"/>
    </source>
</evidence>
<sequence length="510" mass="58064">MPPSPRFKSDKLPLILPTVTALLVVVLLQALLNFKQQPLAQIPVVGQELGGDHEKRKQYLARANELYNEGYQKFRKGIFRIVTSDKSPVLVVPPKFLNELRKLPDEILNFEDAVSQRAHFQYLKMAEGAKMIPFTVKSSLTPALPRLGEILTDEIERAFRTELPPCESWTPVNINRKLLRIVALVSGRVFIGEELSRTEEYLDMSINYTLELMAVRRAVERMRPWLRPFLVSRLPEIRQLDARLAQADKILQPVVSARKQLADSEKPDDMLQWLLDTQEKHKRYTTDDIARVQLVITFAAIHTTTLTATNVFYNMAAYPQYVPELREEVRSVLAEHGGLYTTSALQSMKKLDSFIKESMRFDPPNAVAFSRKVRQSFTLSDGQVIPRGVIIEVPAGAVARDPTFFDNPDEFNPWRFSQLRQTAREKGEVETAAQHQFVSVNPTVLTFGYGAHACPGRFFAANEIKMILSYALNNYDIKLPEGVTERYPNVTFGTSSVPDPTKTLLFQRIR</sequence>
<evidence type="ECO:0000256" key="3">
    <source>
        <dbReference type="ARBA" id="ARBA00022723"/>
    </source>
</evidence>
<dbReference type="RefSeq" id="XP_064670798.1">
    <property type="nucleotide sequence ID" value="XM_064810444.1"/>
</dbReference>
<dbReference type="Gene3D" id="1.10.630.10">
    <property type="entry name" value="Cytochrome P450"/>
    <property type="match status" value="1"/>
</dbReference>
<keyword evidence="5 7" id="KW-0408">Iron</keyword>
<evidence type="ECO:0000256" key="6">
    <source>
        <dbReference type="ARBA" id="ARBA00023033"/>
    </source>
</evidence>
<dbReference type="InterPro" id="IPR001128">
    <property type="entry name" value="Cyt_P450"/>
</dbReference>
<dbReference type="PRINTS" id="PR00465">
    <property type="entry name" value="EP450IV"/>
</dbReference>
<evidence type="ECO:0000313" key="10">
    <source>
        <dbReference type="EMBL" id="KAK4113228.1"/>
    </source>
</evidence>
<dbReference type="InterPro" id="IPR017972">
    <property type="entry name" value="Cyt_P450_CS"/>
</dbReference>
<comment type="similarity">
    <text evidence="2 8">Belongs to the cytochrome P450 family.</text>
</comment>
<dbReference type="GO" id="GO:0004497">
    <property type="term" value="F:monooxygenase activity"/>
    <property type="evidence" value="ECO:0007669"/>
    <property type="project" value="UniProtKB-KW"/>
</dbReference>
<evidence type="ECO:0000256" key="2">
    <source>
        <dbReference type="ARBA" id="ARBA00010617"/>
    </source>
</evidence>
<evidence type="ECO:0000256" key="8">
    <source>
        <dbReference type="RuleBase" id="RU000461"/>
    </source>
</evidence>
<name>A0AAN6YTN3_9PEZI</name>
<keyword evidence="11" id="KW-1185">Reference proteome</keyword>
<dbReference type="GeneID" id="89934569"/>
<keyword evidence="6 8" id="KW-0503">Monooxygenase</keyword>
<keyword evidence="9" id="KW-0472">Membrane</keyword>
<keyword evidence="9" id="KW-0812">Transmembrane</keyword>
<keyword evidence="7 8" id="KW-0349">Heme</keyword>
<evidence type="ECO:0000313" key="11">
    <source>
        <dbReference type="Proteomes" id="UP001302812"/>
    </source>
</evidence>
<proteinExistence type="inferred from homology"/>
<reference evidence="10" key="2">
    <citation type="submission" date="2023-05" db="EMBL/GenBank/DDBJ databases">
        <authorList>
            <consortium name="Lawrence Berkeley National Laboratory"/>
            <person name="Steindorff A."/>
            <person name="Hensen N."/>
            <person name="Bonometti L."/>
            <person name="Westerberg I."/>
            <person name="Brannstrom I.O."/>
            <person name="Guillou S."/>
            <person name="Cros-Aarteil S."/>
            <person name="Calhoun S."/>
            <person name="Haridas S."/>
            <person name="Kuo A."/>
            <person name="Mondo S."/>
            <person name="Pangilinan J."/>
            <person name="Riley R."/>
            <person name="Labutti K."/>
            <person name="Andreopoulos B."/>
            <person name="Lipzen A."/>
            <person name="Chen C."/>
            <person name="Yanf M."/>
            <person name="Daum C."/>
            <person name="Ng V."/>
            <person name="Clum A."/>
            <person name="Ohm R."/>
            <person name="Martin F."/>
            <person name="Silar P."/>
            <person name="Natvig D."/>
            <person name="Lalanne C."/>
            <person name="Gautier V."/>
            <person name="Ament-Velasquez S.L."/>
            <person name="Kruys A."/>
            <person name="Hutchinson M.I."/>
            <person name="Powell A.J."/>
            <person name="Barry K."/>
            <person name="Miller A.N."/>
            <person name="Grigoriev I.V."/>
            <person name="Debuchy R."/>
            <person name="Gladieux P."/>
            <person name="Thoren M.H."/>
            <person name="Johannesson H."/>
        </authorList>
    </citation>
    <scope>NUCLEOTIDE SEQUENCE</scope>
    <source>
        <strain evidence="10">CBS 508.74</strain>
    </source>
</reference>
<reference evidence="10" key="1">
    <citation type="journal article" date="2023" name="Mol. Phylogenet. Evol.">
        <title>Genome-scale phylogeny and comparative genomics of the fungal order Sordariales.</title>
        <authorList>
            <person name="Hensen N."/>
            <person name="Bonometti L."/>
            <person name="Westerberg I."/>
            <person name="Brannstrom I.O."/>
            <person name="Guillou S."/>
            <person name="Cros-Aarteil S."/>
            <person name="Calhoun S."/>
            <person name="Haridas S."/>
            <person name="Kuo A."/>
            <person name="Mondo S."/>
            <person name="Pangilinan J."/>
            <person name="Riley R."/>
            <person name="LaButti K."/>
            <person name="Andreopoulos B."/>
            <person name="Lipzen A."/>
            <person name="Chen C."/>
            <person name="Yan M."/>
            <person name="Daum C."/>
            <person name="Ng V."/>
            <person name="Clum A."/>
            <person name="Steindorff A."/>
            <person name="Ohm R.A."/>
            <person name="Martin F."/>
            <person name="Silar P."/>
            <person name="Natvig D.O."/>
            <person name="Lalanne C."/>
            <person name="Gautier V."/>
            <person name="Ament-Velasquez S.L."/>
            <person name="Kruys A."/>
            <person name="Hutchinson M.I."/>
            <person name="Powell A.J."/>
            <person name="Barry K."/>
            <person name="Miller A.N."/>
            <person name="Grigoriev I.V."/>
            <person name="Debuchy R."/>
            <person name="Gladieux P."/>
            <person name="Hiltunen Thoren M."/>
            <person name="Johannesson H."/>
        </authorList>
    </citation>
    <scope>NUCLEOTIDE SEQUENCE</scope>
    <source>
        <strain evidence="10">CBS 508.74</strain>
    </source>
</reference>
<protein>
    <submittedName>
        <fullName evidence="10">Cytochrome P450</fullName>
    </submittedName>
</protein>
<dbReference type="PROSITE" id="PS00086">
    <property type="entry name" value="CYTOCHROME_P450"/>
    <property type="match status" value="1"/>
</dbReference>
<gene>
    <name evidence="10" type="ORF">N656DRAFT_648609</name>
</gene>
<accession>A0AAN6YTN3</accession>
<evidence type="ECO:0000256" key="7">
    <source>
        <dbReference type="PIRSR" id="PIRSR602403-1"/>
    </source>
</evidence>
<dbReference type="GO" id="GO:0016705">
    <property type="term" value="F:oxidoreductase activity, acting on paired donors, with incorporation or reduction of molecular oxygen"/>
    <property type="evidence" value="ECO:0007669"/>
    <property type="project" value="InterPro"/>
</dbReference>
<feature type="transmembrane region" description="Helical" evidence="9">
    <location>
        <begin position="12"/>
        <end position="32"/>
    </location>
</feature>
<dbReference type="AlphaFoldDB" id="A0AAN6YTN3"/>
<evidence type="ECO:0000256" key="9">
    <source>
        <dbReference type="SAM" id="Phobius"/>
    </source>
</evidence>
<comment type="cofactor">
    <cofactor evidence="1 7">
        <name>heme</name>
        <dbReference type="ChEBI" id="CHEBI:30413"/>
    </cofactor>
</comment>
<dbReference type="SUPFAM" id="SSF48264">
    <property type="entry name" value="Cytochrome P450"/>
    <property type="match status" value="1"/>
</dbReference>
<dbReference type="PANTHER" id="PTHR46206:SF7">
    <property type="entry name" value="P450, PUTATIVE (EUROFUNG)-RELATED"/>
    <property type="match status" value="1"/>
</dbReference>